<protein>
    <recommendedName>
        <fullName evidence="3">Sulfotransferase family protein</fullName>
    </recommendedName>
</protein>
<dbReference type="SUPFAM" id="SSF52540">
    <property type="entry name" value="P-loop containing nucleoside triphosphate hydrolases"/>
    <property type="match status" value="1"/>
</dbReference>
<name>A0A917CAW5_9HYPH</name>
<evidence type="ECO:0000313" key="2">
    <source>
        <dbReference type="Proteomes" id="UP000606044"/>
    </source>
</evidence>
<proteinExistence type="predicted"/>
<sequence>MEIYFEEAALPLQHNIPRGHHTEDIESLAGVVGYRVSGGREPPGTRWYNHMPAVAIREQVGREVWSNYFKFCAIRNPFDKAVSFWWHRMSEAGGAALRDADFSLIRSAFCEWVCEDLRHLVDRGTYMIDGKVVMDDIIRYETLSADIARISSVLGLPAPSQALGRYKGEFRKNAAPFADYYDAAAAQAVRDVFGFELEYFGYQLTN</sequence>
<comment type="caution">
    <text evidence="1">The sequence shown here is derived from an EMBL/GenBank/DDBJ whole genome shotgun (WGS) entry which is preliminary data.</text>
</comment>
<keyword evidence="2" id="KW-1185">Reference proteome</keyword>
<reference evidence="1" key="2">
    <citation type="submission" date="2020-09" db="EMBL/GenBank/DDBJ databases">
        <authorList>
            <person name="Sun Q."/>
            <person name="Sedlacek I."/>
        </authorList>
    </citation>
    <scope>NUCLEOTIDE SEQUENCE</scope>
    <source>
        <strain evidence="1">CCM 7897</strain>
    </source>
</reference>
<reference evidence="1" key="1">
    <citation type="journal article" date="2014" name="Int. J. Syst. Evol. Microbiol.">
        <title>Complete genome sequence of Corynebacterium casei LMG S-19264T (=DSM 44701T), isolated from a smear-ripened cheese.</title>
        <authorList>
            <consortium name="US DOE Joint Genome Institute (JGI-PGF)"/>
            <person name="Walter F."/>
            <person name="Albersmeier A."/>
            <person name="Kalinowski J."/>
            <person name="Ruckert C."/>
        </authorList>
    </citation>
    <scope>NUCLEOTIDE SEQUENCE</scope>
    <source>
        <strain evidence="1">CCM 7897</strain>
    </source>
</reference>
<dbReference type="Proteomes" id="UP000606044">
    <property type="component" value="Unassembled WGS sequence"/>
</dbReference>
<accession>A0A917CAW5</accession>
<dbReference type="AlphaFoldDB" id="A0A917CAW5"/>
<evidence type="ECO:0008006" key="3">
    <source>
        <dbReference type="Google" id="ProtNLM"/>
    </source>
</evidence>
<evidence type="ECO:0000313" key="1">
    <source>
        <dbReference type="EMBL" id="GGF77240.1"/>
    </source>
</evidence>
<dbReference type="EMBL" id="BMCT01000007">
    <property type="protein sequence ID" value="GGF77240.1"/>
    <property type="molecule type" value="Genomic_DNA"/>
</dbReference>
<dbReference type="RefSeq" id="WP_188582171.1">
    <property type="nucleotide sequence ID" value="NZ_BMCT01000007.1"/>
</dbReference>
<dbReference type="Gene3D" id="3.40.50.300">
    <property type="entry name" value="P-loop containing nucleotide triphosphate hydrolases"/>
    <property type="match status" value="1"/>
</dbReference>
<gene>
    <name evidence="1" type="ORF">GCM10007301_41470</name>
</gene>
<dbReference type="InterPro" id="IPR027417">
    <property type="entry name" value="P-loop_NTPase"/>
</dbReference>
<organism evidence="1 2">
    <name type="scientific">Azorhizobium oxalatiphilum</name>
    <dbReference type="NCBI Taxonomy" id="980631"/>
    <lineage>
        <taxon>Bacteria</taxon>
        <taxon>Pseudomonadati</taxon>
        <taxon>Pseudomonadota</taxon>
        <taxon>Alphaproteobacteria</taxon>
        <taxon>Hyphomicrobiales</taxon>
        <taxon>Xanthobacteraceae</taxon>
        <taxon>Azorhizobium</taxon>
    </lineage>
</organism>